<dbReference type="Proteomes" id="UP001158067">
    <property type="component" value="Unassembled WGS sequence"/>
</dbReference>
<dbReference type="PANTHER" id="PTHR34599">
    <property type="entry name" value="PEROXIDASE-RELATED"/>
    <property type="match status" value="1"/>
</dbReference>
<dbReference type="InterPro" id="IPR052559">
    <property type="entry name" value="V-haloperoxidase"/>
</dbReference>
<dbReference type="CDD" id="cd03398">
    <property type="entry name" value="PAP2_haloperoxidase"/>
    <property type="match status" value="1"/>
</dbReference>
<evidence type="ECO:0000256" key="2">
    <source>
        <dbReference type="SAM" id="MobiDB-lite"/>
    </source>
</evidence>
<dbReference type="InterPro" id="IPR036938">
    <property type="entry name" value="PAP2/HPO_sf"/>
</dbReference>
<evidence type="ECO:0000313" key="5">
    <source>
        <dbReference type="EMBL" id="SMP61886.1"/>
    </source>
</evidence>
<feature type="compositionally biased region" description="Polar residues" evidence="2">
    <location>
        <begin position="522"/>
        <end position="547"/>
    </location>
</feature>
<dbReference type="Gene3D" id="1.10.606.10">
    <property type="entry name" value="Vanadium-containing Chloroperoxidase, domain 2"/>
    <property type="match status" value="1"/>
</dbReference>
<dbReference type="InterPro" id="IPR055161">
    <property type="entry name" value="NapH1-like_2nd"/>
</dbReference>
<keyword evidence="6" id="KW-1185">Reference proteome</keyword>
<sequence length="892" mass="96545">MGRTFSVFAFAMECASRDLYSRRTRGFHVENQGERFRIKRPASLPILLIQNPRFALSHPTASFRDSQSMFGKNANRFRTPTIEQLDSRDLLAADFQSPYQPLDVDLDLQVSIADVSKVVELLNEATDSLVPDNGQTGVDLFPDVNGDSFLTPLDALRIINQLNSEDPVVASRLINDTAIAETTNHDLQTRDFGLEIQTSSQASIWLEIDSQRLSNLDVYFAGDRTVLDATTIETLLGQPLPDGVHTVKVGLLGDDDGIQFQINLDRTSPIAISEDPATSFNSSGNQLSLVFNEALADDVASLDPSEIRIQHAGEDSIATSVVAVVFTAPSQLTLTLESPLAIGSYDVFLPTTVCDPAGNAVDDGTSVALTKRFTLTVDPDTQYVSVETEQPTLSVIWDNAVQNAVVVTAPGPTIGSRAYAMLHTAMYDAWSAYDANAVSTTLADTLQRPQSENNIANKTTAMSYAAYQVLTDLFPSQIDQFDIVMTELGLNPDDDSRDITTPIGIGNSFADKLLEYRHDDGSNQLGNDSSGTPGVPYSDTTSYQPSNPVGGVDNPDLWTPENVPVGVPADDSDHLRIQTFLTPHWGTVTTFGIDDVTTLRPVAPEPFLLVDGTVDVTAKQITLADGTVHSIDSSLVGTIINPAYLEQAQRIVQASADLTDEQKLIAEFWEDASGTSFPPGTWMSFGHFVSARDEHTLDDDAQMFFMLSNAIFNSGVATWDAKTHYDYVRPVRAIRTLGELGLIGTYSEEQAGWVIDAWVPGGGTESILATDFLTYQTPGSDPSPPFAEYTSGHSGFSAAGATILEMFTGSDDFGASVTFAAGSSRFEPGQVPEEAVTLAWDTFRDAADEAGVSRIYGGIHFDDGDLNGREIGNEVATQTWNYAQQFIQGTVS</sequence>
<evidence type="ECO:0000256" key="1">
    <source>
        <dbReference type="ARBA" id="ARBA00022729"/>
    </source>
</evidence>
<evidence type="ECO:0000259" key="3">
    <source>
        <dbReference type="Pfam" id="PF21167"/>
    </source>
</evidence>
<comment type="caution">
    <text evidence="5">The sequence shown here is derived from an EMBL/GenBank/DDBJ whole genome shotgun (WGS) entry which is preliminary data.</text>
</comment>
<dbReference type="Pfam" id="PF21167">
    <property type="entry name" value="DUF6851"/>
    <property type="match status" value="1"/>
</dbReference>
<proteinExistence type="predicted"/>
<feature type="domain" description="DUF6851" evidence="3">
    <location>
        <begin position="421"/>
        <end position="560"/>
    </location>
</feature>
<feature type="domain" description="Vanadium-dependent haloperoxidase NapH1-like second helical-bundle" evidence="4">
    <location>
        <begin position="702"/>
        <end position="891"/>
    </location>
</feature>
<protein>
    <recommendedName>
        <fullName evidence="7">Phosphoesterase</fullName>
    </recommendedName>
</protein>
<dbReference type="EMBL" id="FXUG01000007">
    <property type="protein sequence ID" value="SMP61886.1"/>
    <property type="molecule type" value="Genomic_DNA"/>
</dbReference>
<evidence type="ECO:0000259" key="4">
    <source>
        <dbReference type="Pfam" id="PF22778"/>
    </source>
</evidence>
<dbReference type="Gene3D" id="2.60.40.1220">
    <property type="match status" value="1"/>
</dbReference>
<accession>A0ABY1QBC5</accession>
<keyword evidence="1" id="KW-0732">Signal</keyword>
<evidence type="ECO:0008006" key="7">
    <source>
        <dbReference type="Google" id="ProtNLM"/>
    </source>
</evidence>
<dbReference type="InterPro" id="IPR049283">
    <property type="entry name" value="DUF6851"/>
</dbReference>
<gene>
    <name evidence="5" type="ORF">SAMN06265222_107180</name>
</gene>
<feature type="region of interest" description="Disordered" evidence="2">
    <location>
        <begin position="518"/>
        <end position="559"/>
    </location>
</feature>
<name>A0ABY1QBC5_9BACT</name>
<organism evidence="5 6">
    <name type="scientific">Neorhodopirellula lusitana</name>
    <dbReference type="NCBI Taxonomy" id="445327"/>
    <lineage>
        <taxon>Bacteria</taxon>
        <taxon>Pseudomonadati</taxon>
        <taxon>Planctomycetota</taxon>
        <taxon>Planctomycetia</taxon>
        <taxon>Pirellulales</taxon>
        <taxon>Pirellulaceae</taxon>
        <taxon>Neorhodopirellula</taxon>
    </lineage>
</organism>
<dbReference type="InterPro" id="IPR016119">
    <property type="entry name" value="Br/Cl_peroxidase_C"/>
</dbReference>
<reference evidence="5 6" key="1">
    <citation type="submission" date="2017-05" db="EMBL/GenBank/DDBJ databases">
        <authorList>
            <person name="Varghese N."/>
            <person name="Submissions S."/>
        </authorList>
    </citation>
    <scope>NUCLEOTIDE SEQUENCE [LARGE SCALE GENOMIC DNA]</scope>
    <source>
        <strain evidence="5 6">DSM 25457</strain>
    </source>
</reference>
<evidence type="ECO:0000313" key="6">
    <source>
        <dbReference type="Proteomes" id="UP001158067"/>
    </source>
</evidence>
<dbReference type="Pfam" id="PF22778">
    <property type="entry name" value="VCPO_2nd"/>
    <property type="match status" value="1"/>
</dbReference>
<dbReference type="InterPro" id="IPR014755">
    <property type="entry name" value="Cu-Rt/internalin_Ig-like"/>
</dbReference>
<dbReference type="PANTHER" id="PTHR34599:SF2">
    <property type="entry name" value="TRAF-TYPE DOMAIN-CONTAINING PROTEIN"/>
    <property type="match status" value="1"/>
</dbReference>
<dbReference type="SUPFAM" id="SSF48317">
    <property type="entry name" value="Acid phosphatase/Vanadium-dependent haloperoxidase"/>
    <property type="match status" value="1"/>
</dbReference>
<dbReference type="Gene3D" id="1.20.144.10">
    <property type="entry name" value="Phosphatidic acid phosphatase type 2/haloperoxidase"/>
    <property type="match status" value="1"/>
</dbReference>